<dbReference type="SUPFAM" id="SSF141868">
    <property type="entry name" value="EAL domain-like"/>
    <property type="match status" value="1"/>
</dbReference>
<feature type="domain" description="EAL" evidence="1">
    <location>
        <begin position="5"/>
        <end position="253"/>
    </location>
</feature>
<gene>
    <name evidence="2" type="ORF">IV74_GL001077</name>
</gene>
<dbReference type="AlphaFoldDB" id="A0A0R2HZE2"/>
<proteinExistence type="predicted"/>
<dbReference type="InterPro" id="IPR001633">
    <property type="entry name" value="EAL_dom"/>
</dbReference>
<organism evidence="2 3">
    <name type="scientific">Carnobacterium divergens DSM 20623</name>
    <dbReference type="NCBI Taxonomy" id="1449336"/>
    <lineage>
        <taxon>Bacteria</taxon>
        <taxon>Bacillati</taxon>
        <taxon>Bacillota</taxon>
        <taxon>Bacilli</taxon>
        <taxon>Lactobacillales</taxon>
        <taxon>Carnobacteriaceae</taxon>
        <taxon>Carnobacterium</taxon>
    </lineage>
</organism>
<evidence type="ECO:0000313" key="3">
    <source>
        <dbReference type="Proteomes" id="UP000051658"/>
    </source>
</evidence>
<name>A0A0R2HZE2_CARDV</name>
<sequence>MTVCSATTDTEIIKGIQNQQYQVYFQPKVSRNQLETVGVEALIRLKIGNRILTPNLFFSFLTAKDSRNLQNYLIQEIVMLLNTNPFFKKRTIAVNIPSSDVTDDTYIEKLCHYLQANLNAPERLEFEIVERPEIQDLERANQNLVQLKALGIKISLDDFGQGSCSLQYLHSLPVDCLKIDQAFIRSTELKAMKIIESTIKLAHSLNLSVVAEGIETLTQLKQVHELGCDVFQGYLFDCPLSLCELTTKNRKNARLF</sequence>
<keyword evidence="3" id="KW-1185">Reference proteome</keyword>
<dbReference type="PANTHER" id="PTHR33121">
    <property type="entry name" value="CYCLIC DI-GMP PHOSPHODIESTERASE PDEF"/>
    <property type="match status" value="1"/>
</dbReference>
<comment type="caution">
    <text evidence="2">The sequence shown here is derived from an EMBL/GenBank/DDBJ whole genome shotgun (WGS) entry which is preliminary data.</text>
</comment>
<dbReference type="CDD" id="cd01948">
    <property type="entry name" value="EAL"/>
    <property type="match status" value="1"/>
</dbReference>
<dbReference type="Gene3D" id="3.20.20.450">
    <property type="entry name" value="EAL domain"/>
    <property type="match status" value="1"/>
</dbReference>
<accession>A0A0R2HZE2</accession>
<dbReference type="eggNOG" id="COG2200">
    <property type="taxonomic scope" value="Bacteria"/>
</dbReference>
<dbReference type="PATRIC" id="fig|1449336.4.peg.1102"/>
<protein>
    <recommendedName>
        <fullName evidence="1">EAL domain-containing protein</fullName>
    </recommendedName>
</protein>
<evidence type="ECO:0000313" key="2">
    <source>
        <dbReference type="EMBL" id="KRN57822.1"/>
    </source>
</evidence>
<dbReference type="Pfam" id="PF00563">
    <property type="entry name" value="EAL"/>
    <property type="match status" value="1"/>
</dbReference>
<evidence type="ECO:0000259" key="1">
    <source>
        <dbReference type="PROSITE" id="PS50883"/>
    </source>
</evidence>
<reference evidence="2 3" key="1">
    <citation type="journal article" date="2015" name="Genome Announc.">
        <title>Expanding the biotechnology potential of lactobacilli through comparative genomics of 213 strains and associated genera.</title>
        <authorList>
            <person name="Sun Z."/>
            <person name="Harris H.M."/>
            <person name="McCann A."/>
            <person name="Guo C."/>
            <person name="Argimon S."/>
            <person name="Zhang W."/>
            <person name="Yang X."/>
            <person name="Jeffery I.B."/>
            <person name="Cooney J.C."/>
            <person name="Kagawa T.F."/>
            <person name="Liu W."/>
            <person name="Song Y."/>
            <person name="Salvetti E."/>
            <person name="Wrobel A."/>
            <person name="Rasinkangas P."/>
            <person name="Parkhill J."/>
            <person name="Rea M.C."/>
            <person name="O'Sullivan O."/>
            <person name="Ritari J."/>
            <person name="Douillard F.P."/>
            <person name="Paul Ross R."/>
            <person name="Yang R."/>
            <person name="Briner A.E."/>
            <person name="Felis G.E."/>
            <person name="de Vos W.M."/>
            <person name="Barrangou R."/>
            <person name="Klaenhammer T.R."/>
            <person name="Caufield P.W."/>
            <person name="Cui Y."/>
            <person name="Zhang H."/>
            <person name="O'Toole P.W."/>
        </authorList>
    </citation>
    <scope>NUCLEOTIDE SEQUENCE [LARGE SCALE GENOMIC DNA]</scope>
    <source>
        <strain evidence="2 3">DSM 20623</strain>
    </source>
</reference>
<dbReference type="InterPro" id="IPR050706">
    <property type="entry name" value="Cyclic-di-GMP_PDE-like"/>
</dbReference>
<dbReference type="SMART" id="SM00052">
    <property type="entry name" value="EAL"/>
    <property type="match status" value="1"/>
</dbReference>
<dbReference type="EMBL" id="JQBS01000001">
    <property type="protein sequence ID" value="KRN57822.1"/>
    <property type="molecule type" value="Genomic_DNA"/>
</dbReference>
<dbReference type="Proteomes" id="UP000051658">
    <property type="component" value="Unassembled WGS sequence"/>
</dbReference>
<dbReference type="GO" id="GO:0071111">
    <property type="term" value="F:cyclic-guanylate-specific phosphodiesterase activity"/>
    <property type="evidence" value="ECO:0007669"/>
    <property type="project" value="InterPro"/>
</dbReference>
<dbReference type="PANTHER" id="PTHR33121:SF71">
    <property type="entry name" value="OXYGEN SENSOR PROTEIN DOSP"/>
    <property type="match status" value="1"/>
</dbReference>
<dbReference type="InterPro" id="IPR035919">
    <property type="entry name" value="EAL_sf"/>
</dbReference>
<dbReference type="PROSITE" id="PS50883">
    <property type="entry name" value="EAL"/>
    <property type="match status" value="1"/>
</dbReference>